<dbReference type="InterPro" id="IPR002073">
    <property type="entry name" value="PDEase_catalytic_dom"/>
</dbReference>
<dbReference type="Ensembl" id="ENSCJAT00000011744.5">
    <property type="protein sequence ID" value="ENSCJAP00000011126.5"/>
    <property type="gene ID" value="ENSCJAG00000006029.5"/>
</dbReference>
<dbReference type="STRING" id="9483.ENSCJAP00000011126"/>
<dbReference type="PROSITE" id="PS51845">
    <property type="entry name" value="PDEASE_I_2"/>
    <property type="match status" value="1"/>
</dbReference>
<dbReference type="OMA" id="CIEWTAR"/>
<dbReference type="AlphaFoldDB" id="F7I486"/>
<feature type="domain" description="PDEase" evidence="3">
    <location>
        <begin position="1"/>
        <end position="138"/>
    </location>
</feature>
<dbReference type="GeneTree" id="ENSGT00940000156422"/>
<organism evidence="4 5">
    <name type="scientific">Callithrix jacchus</name>
    <name type="common">White-tufted-ear marmoset</name>
    <name type="synonym">Simia Jacchus</name>
    <dbReference type="NCBI Taxonomy" id="9483"/>
    <lineage>
        <taxon>Eukaryota</taxon>
        <taxon>Metazoa</taxon>
        <taxon>Chordata</taxon>
        <taxon>Craniata</taxon>
        <taxon>Vertebrata</taxon>
        <taxon>Euteleostomi</taxon>
        <taxon>Mammalia</taxon>
        <taxon>Eutheria</taxon>
        <taxon>Euarchontoglires</taxon>
        <taxon>Primates</taxon>
        <taxon>Haplorrhini</taxon>
        <taxon>Platyrrhini</taxon>
        <taxon>Cebidae</taxon>
        <taxon>Callitrichinae</taxon>
        <taxon>Callithrix</taxon>
        <taxon>Callithrix</taxon>
    </lineage>
</organism>
<dbReference type="Bgee" id="ENSCJAG00000006029">
    <property type="expression patterns" value="Expressed in testis and 5 other cell types or tissues"/>
</dbReference>
<protein>
    <recommendedName>
        <fullName evidence="3">PDEase domain-containing protein</fullName>
    </recommendedName>
</protein>
<dbReference type="eggNOG" id="KOG1229">
    <property type="taxonomic scope" value="Eukaryota"/>
</dbReference>
<evidence type="ECO:0000256" key="1">
    <source>
        <dbReference type="ARBA" id="ARBA00022723"/>
    </source>
</evidence>
<dbReference type="Proteomes" id="UP000008225">
    <property type="component" value="Chromosome 6"/>
</dbReference>
<reference evidence="4" key="1">
    <citation type="submission" date="2009-03" db="EMBL/GenBank/DDBJ databases">
        <authorList>
            <person name="Warren W."/>
            <person name="Ye L."/>
            <person name="Minx P."/>
            <person name="Worley K."/>
            <person name="Gibbs R."/>
            <person name="Wilson R.K."/>
        </authorList>
    </citation>
    <scope>NUCLEOTIDE SEQUENCE [LARGE SCALE GENOMIC DNA]</scope>
</reference>
<dbReference type="SUPFAM" id="SSF109604">
    <property type="entry name" value="HD-domain/PDEase-like"/>
    <property type="match status" value="1"/>
</dbReference>
<reference evidence="4" key="3">
    <citation type="submission" date="2025-09" db="UniProtKB">
        <authorList>
            <consortium name="Ensembl"/>
        </authorList>
    </citation>
    <scope>IDENTIFICATION</scope>
</reference>
<evidence type="ECO:0000256" key="2">
    <source>
        <dbReference type="ARBA" id="ARBA00022801"/>
    </source>
</evidence>
<keyword evidence="5" id="KW-1185">Reference proteome</keyword>
<sequence>MVLATEMTNHSEHVNEFVNSINTTLATLEENGETDERLEAINNMLRIPEKRTLMKRMLIKCADLSNPCRPLQYCIEWTARISEEYFSQTDEEKQRHLPVEMPRFDRNTCSIPKSQISFIRQIIKYMFVAWNGKKSFLK</sequence>
<dbReference type="InterPro" id="IPR036971">
    <property type="entry name" value="PDEase_catalytic_dom_sf"/>
</dbReference>
<dbReference type="Gene3D" id="1.10.1300.10">
    <property type="entry name" value="3'5'-cyclic nucleotide phosphodiesterase, catalytic domain"/>
    <property type="match status" value="1"/>
</dbReference>
<dbReference type="PANTHER" id="PTHR11347">
    <property type="entry name" value="CYCLIC NUCLEOTIDE PHOSPHODIESTERASE"/>
    <property type="match status" value="1"/>
</dbReference>
<dbReference type="InParanoid" id="F7I486"/>
<dbReference type="GO" id="GO:0046872">
    <property type="term" value="F:metal ion binding"/>
    <property type="evidence" value="ECO:0007669"/>
    <property type="project" value="UniProtKB-KW"/>
</dbReference>
<dbReference type="Pfam" id="PF00233">
    <property type="entry name" value="PDEase_I"/>
    <property type="match status" value="1"/>
</dbReference>
<evidence type="ECO:0000313" key="4">
    <source>
        <dbReference type="Ensembl" id="ENSCJAP00000011126.5"/>
    </source>
</evidence>
<evidence type="ECO:0000313" key="5">
    <source>
        <dbReference type="Proteomes" id="UP000008225"/>
    </source>
</evidence>
<keyword evidence="1" id="KW-0479">Metal-binding</keyword>
<name>F7I486_CALJA</name>
<proteinExistence type="predicted"/>
<evidence type="ECO:0000259" key="3">
    <source>
        <dbReference type="PROSITE" id="PS51845"/>
    </source>
</evidence>
<dbReference type="GO" id="GO:0004114">
    <property type="term" value="F:3',5'-cyclic-nucleotide phosphodiesterase activity"/>
    <property type="evidence" value="ECO:0007669"/>
    <property type="project" value="InterPro"/>
</dbReference>
<reference evidence="4" key="2">
    <citation type="submission" date="2025-08" db="UniProtKB">
        <authorList>
            <consortium name="Ensembl"/>
        </authorList>
    </citation>
    <scope>IDENTIFICATION</scope>
</reference>
<accession>F7I486</accession>
<dbReference type="GO" id="GO:0007165">
    <property type="term" value="P:signal transduction"/>
    <property type="evidence" value="ECO:0007669"/>
    <property type="project" value="InterPro"/>
</dbReference>
<dbReference type="HOGENOM" id="CLU_005940_6_0_1"/>
<keyword evidence="2" id="KW-0378">Hydrolase</keyword>